<reference evidence="1 2" key="1">
    <citation type="journal article" date="2011" name="Microbiology">
        <title>The Pseudomonas aeruginosa generalized transducing phage phiPA3 is a new member of the phiKZ-like group of 'jumbo' phages, and infects model laboratory strains and clinical isolates from cystic fibrosis patients.</title>
        <authorList>
            <person name="Monson R."/>
            <person name="Foulds I."/>
            <person name="Foweraker J."/>
            <person name="Welch M."/>
            <person name="Salmond G.P."/>
        </authorList>
    </citation>
    <scope>NUCLEOTIDE SEQUENCE [LARGE SCALE GENOMIC DNA]</scope>
</reference>
<proteinExistence type="predicted"/>
<dbReference type="RefSeq" id="YP_009217214.1">
    <property type="nucleotide sequence ID" value="NC_028999.1"/>
</dbReference>
<dbReference type="InterPro" id="IPR058013">
    <property type="entry name" value="Gp119"/>
</dbReference>
<evidence type="ECO:0000313" key="1">
    <source>
        <dbReference type="EMBL" id="AEH03558.1"/>
    </source>
</evidence>
<organismHost>
    <name type="scientific">Pseudomonas aeruginosa</name>
    <dbReference type="NCBI Taxonomy" id="287"/>
</organismHost>
<evidence type="ECO:0000313" key="2">
    <source>
        <dbReference type="Proteomes" id="UP000008388"/>
    </source>
</evidence>
<accession>F8SK08</accession>
<protein>
    <submittedName>
        <fullName evidence="1">Virion structural protein</fullName>
    </submittedName>
</protein>
<keyword evidence="2" id="KW-1185">Reference proteome</keyword>
<dbReference type="KEGG" id="vg:26643663"/>
<dbReference type="GeneID" id="26643663"/>
<organism evidence="1 2">
    <name type="scientific">Pseudomonas phage PhiPA3</name>
    <name type="common">Pseudomonas aeruginosa phage PhiPA3</name>
    <dbReference type="NCBI Taxonomy" id="998086"/>
    <lineage>
        <taxon>Viruses</taxon>
        <taxon>Duplodnaviria</taxon>
        <taxon>Heunggongvirae</taxon>
        <taxon>Uroviricota</taxon>
        <taxon>Caudoviricetes</taxon>
        <taxon>Chimalliviridae</taxon>
        <taxon>Miltoncavirus</taxon>
        <taxon>Miltoncavirus PhiPA3</taxon>
    </lineage>
</organism>
<dbReference type="Proteomes" id="UP000008388">
    <property type="component" value="Segment"/>
</dbReference>
<sequence>MIKLLVIPEAVFDQYKADGVDFSKLLCPNYIASVSSVNDLAEIDAVINEFQFPFCSATPIEKAESPVVGIAIKANSDCDEQFKMQELHNRLEERIATLALRKGNEPPFVGVYYLYPVDENLWVAVQKSLHTNNVDPNRLSLKANHSFFDSMVNELTALPGFKFEQAANTNLFTYYLESQG</sequence>
<name>F8SK08_BPPA3</name>
<dbReference type="Pfam" id="PF25619">
    <property type="entry name" value="PhiKZ_gp119"/>
    <property type="match status" value="1"/>
</dbReference>
<gene>
    <name evidence="1" type="primary">135</name>
</gene>
<dbReference type="OrthoDB" id="19247at10239"/>
<dbReference type="EMBL" id="HQ630627">
    <property type="protein sequence ID" value="AEH03558.1"/>
    <property type="molecule type" value="Genomic_DNA"/>
</dbReference>